<keyword evidence="1" id="KW-1133">Transmembrane helix</keyword>
<feature type="transmembrane region" description="Helical" evidence="1">
    <location>
        <begin position="6"/>
        <end position="30"/>
    </location>
</feature>
<dbReference type="EMBL" id="PJAI02000019">
    <property type="protein sequence ID" value="TYK64698.1"/>
    <property type="molecule type" value="Genomic_DNA"/>
</dbReference>
<feature type="domain" description="Urease accessory protein UreH-like transmembrane" evidence="2">
    <location>
        <begin position="8"/>
        <end position="248"/>
    </location>
</feature>
<dbReference type="Pfam" id="PF13386">
    <property type="entry name" value="DsbD_2"/>
    <property type="match status" value="1"/>
</dbReference>
<dbReference type="PANTHER" id="PTHR42208:SF1">
    <property type="entry name" value="HEAVY METAL TRANSPORTER"/>
    <property type="match status" value="1"/>
</dbReference>
<feature type="transmembrane region" description="Helical" evidence="1">
    <location>
        <begin position="239"/>
        <end position="257"/>
    </location>
</feature>
<dbReference type="Proteomes" id="UP000815846">
    <property type="component" value="Unassembled WGS sequence"/>
</dbReference>
<evidence type="ECO:0000313" key="4">
    <source>
        <dbReference type="Proteomes" id="UP000815846"/>
    </source>
</evidence>
<accession>A0ABY3MU25</accession>
<name>A0ABY3MU25_9GAMM</name>
<protein>
    <submittedName>
        <fullName evidence="3">Sulfite exporter TauE/SafE family protein</fullName>
    </submittedName>
</protein>
<evidence type="ECO:0000256" key="1">
    <source>
        <dbReference type="SAM" id="Phobius"/>
    </source>
</evidence>
<feature type="transmembrane region" description="Helical" evidence="1">
    <location>
        <begin position="119"/>
        <end position="139"/>
    </location>
</feature>
<evidence type="ECO:0000259" key="2">
    <source>
        <dbReference type="Pfam" id="PF13386"/>
    </source>
</evidence>
<dbReference type="InterPro" id="IPR039447">
    <property type="entry name" value="UreH-like_TM_dom"/>
</dbReference>
<sequence>MSIDLFSAFIIGLLGSGHCLAMCGGITTMLTSVINKPTKRETLGQANISTQGDIPVTVTSAAPPMSSSTACSAQSSRFKFILFYHIGRIASYTLIGAIVGFTGSIAAKNIGLPLAGLRLVAAIFLILLGLYIGQWLMWLNRVEALGKGLWQHLSPMAKFVIPVDSRKKSLGLGALWGWLPCGLVYSTLTWALASGSTLTGAAIMLSFGLGTLPALIALSIGMQSIKALLANLLFRKTMAISLISYGIYSFIVAIRVVF</sequence>
<dbReference type="RefSeq" id="WP_101343037.1">
    <property type="nucleotide sequence ID" value="NZ_PJAI02000019.1"/>
</dbReference>
<feature type="transmembrane region" description="Helical" evidence="1">
    <location>
        <begin position="170"/>
        <end position="192"/>
    </location>
</feature>
<evidence type="ECO:0000313" key="3">
    <source>
        <dbReference type="EMBL" id="TYK64698.1"/>
    </source>
</evidence>
<feature type="transmembrane region" description="Helical" evidence="1">
    <location>
        <begin position="198"/>
        <end position="218"/>
    </location>
</feature>
<proteinExistence type="predicted"/>
<keyword evidence="1" id="KW-0472">Membrane</keyword>
<gene>
    <name evidence="3" type="ORF">CWS31_014075</name>
</gene>
<keyword evidence="1" id="KW-0812">Transmembrane</keyword>
<reference evidence="3 4" key="1">
    <citation type="submission" date="2019-08" db="EMBL/GenBank/DDBJ databases">
        <title>Microbe sample from Colwellia echini.</title>
        <authorList>
            <person name="Christiansen L."/>
            <person name="Pathiraja D."/>
            <person name="Schultz-Johansen M."/>
            <person name="Choi I.-G."/>
            <person name="Stougaard P."/>
        </authorList>
    </citation>
    <scope>NUCLEOTIDE SEQUENCE [LARGE SCALE GENOMIC DNA]</scope>
    <source>
        <strain evidence="3 4">A3</strain>
    </source>
</reference>
<dbReference type="PANTHER" id="PTHR42208">
    <property type="entry name" value="HEAVY METAL TRANSPORTER-RELATED"/>
    <property type="match status" value="1"/>
</dbReference>
<organism evidence="3 4">
    <name type="scientific">Colwellia echini</name>
    <dbReference type="NCBI Taxonomy" id="1982103"/>
    <lineage>
        <taxon>Bacteria</taxon>
        <taxon>Pseudomonadati</taxon>
        <taxon>Pseudomonadota</taxon>
        <taxon>Gammaproteobacteria</taxon>
        <taxon>Alteromonadales</taxon>
        <taxon>Colwelliaceae</taxon>
        <taxon>Colwellia</taxon>
    </lineage>
</organism>
<comment type="caution">
    <text evidence="3">The sequence shown here is derived from an EMBL/GenBank/DDBJ whole genome shotgun (WGS) entry which is preliminary data.</text>
</comment>
<feature type="transmembrane region" description="Helical" evidence="1">
    <location>
        <begin position="89"/>
        <end position="107"/>
    </location>
</feature>
<keyword evidence="4" id="KW-1185">Reference proteome</keyword>